<accession>A0A7J7LYQ7</accession>
<dbReference type="InterPro" id="IPR021181">
    <property type="entry name" value="Miro"/>
</dbReference>
<gene>
    <name evidence="6" type="ORF">GIB67_006695</name>
</gene>
<dbReference type="OrthoDB" id="10020961at2759"/>
<dbReference type="Proteomes" id="UP000541444">
    <property type="component" value="Unassembled WGS sequence"/>
</dbReference>
<reference evidence="6 7" key="1">
    <citation type="journal article" date="2020" name="IScience">
        <title>Genome Sequencing of the Endangered Kingdonia uniflora (Circaeasteraceae, Ranunculales) Reveals Potential Mechanisms of Evolutionary Specialization.</title>
        <authorList>
            <person name="Sun Y."/>
            <person name="Deng T."/>
            <person name="Zhang A."/>
            <person name="Moore M.J."/>
            <person name="Landis J.B."/>
            <person name="Lin N."/>
            <person name="Zhang H."/>
            <person name="Zhang X."/>
            <person name="Huang J."/>
            <person name="Zhang X."/>
            <person name="Sun H."/>
            <person name="Wang H."/>
        </authorList>
    </citation>
    <scope>NUCLEOTIDE SEQUENCE [LARGE SCALE GENOMIC DNA]</scope>
    <source>
        <strain evidence="6">TB1705</strain>
        <tissue evidence="6">Leaf</tissue>
    </source>
</reference>
<dbReference type="SMART" id="SM00174">
    <property type="entry name" value="RHO"/>
    <property type="match status" value="1"/>
</dbReference>
<keyword evidence="7" id="KW-1185">Reference proteome</keyword>
<dbReference type="InterPro" id="IPR001806">
    <property type="entry name" value="Small_GTPase"/>
</dbReference>
<dbReference type="InterPro" id="IPR052266">
    <property type="entry name" value="Miro-EF-hand_domain"/>
</dbReference>
<evidence type="ECO:0000256" key="4">
    <source>
        <dbReference type="ARBA" id="ARBA00023136"/>
    </source>
</evidence>
<dbReference type="Pfam" id="PF08355">
    <property type="entry name" value="EF_assoc_1"/>
    <property type="match status" value="1"/>
</dbReference>
<comment type="caution">
    <text evidence="6">The sequence shown here is derived from an EMBL/GenBank/DDBJ whole genome shotgun (WGS) entry which is preliminary data.</text>
</comment>
<evidence type="ECO:0000259" key="5">
    <source>
        <dbReference type="Pfam" id="PF08355"/>
    </source>
</evidence>
<dbReference type="InterPro" id="IPR027417">
    <property type="entry name" value="P-loop_NTPase"/>
</dbReference>
<dbReference type="Pfam" id="PF00071">
    <property type="entry name" value="Ras"/>
    <property type="match status" value="2"/>
</dbReference>
<dbReference type="GO" id="GO:0005525">
    <property type="term" value="F:GTP binding"/>
    <property type="evidence" value="ECO:0007669"/>
    <property type="project" value="InterPro"/>
</dbReference>
<dbReference type="GO" id="GO:0003924">
    <property type="term" value="F:GTPase activity"/>
    <property type="evidence" value="ECO:0007669"/>
    <property type="project" value="InterPro"/>
</dbReference>
<dbReference type="SUPFAM" id="SSF52540">
    <property type="entry name" value="P-loop containing nucleoside triphosphate hydrolases"/>
    <property type="match status" value="2"/>
</dbReference>
<dbReference type="AlphaFoldDB" id="A0A7J7LYQ7"/>
<feature type="domain" description="Mitochondrial Rho GTPase 1/3 EF hand associated type-1" evidence="5">
    <location>
        <begin position="363"/>
        <end position="429"/>
    </location>
</feature>
<feature type="non-terminal residue" evidence="6">
    <location>
        <position position="1"/>
    </location>
</feature>
<dbReference type="SMART" id="SM00175">
    <property type="entry name" value="RAB"/>
    <property type="match status" value="1"/>
</dbReference>
<dbReference type="PIRSF" id="PIRSF037488">
    <property type="entry name" value="Mt_Rho_GTPase"/>
    <property type="match status" value="1"/>
</dbReference>
<organism evidence="6 7">
    <name type="scientific">Kingdonia uniflora</name>
    <dbReference type="NCBI Taxonomy" id="39325"/>
    <lineage>
        <taxon>Eukaryota</taxon>
        <taxon>Viridiplantae</taxon>
        <taxon>Streptophyta</taxon>
        <taxon>Embryophyta</taxon>
        <taxon>Tracheophyta</taxon>
        <taxon>Spermatophyta</taxon>
        <taxon>Magnoliopsida</taxon>
        <taxon>Ranunculales</taxon>
        <taxon>Circaeasteraceae</taxon>
        <taxon>Kingdonia</taxon>
    </lineage>
</organism>
<dbReference type="Gene3D" id="3.40.50.300">
    <property type="entry name" value="P-loop containing nucleotide triphosphate hydrolases"/>
    <property type="match status" value="2"/>
</dbReference>
<keyword evidence="3" id="KW-0677">Repeat</keyword>
<dbReference type="EMBL" id="JACGCM010001879">
    <property type="protein sequence ID" value="KAF6147722.1"/>
    <property type="molecule type" value="Genomic_DNA"/>
</dbReference>
<keyword evidence="4" id="KW-0472">Membrane</keyword>
<dbReference type="PROSITE" id="PS00018">
    <property type="entry name" value="EF_HAND_1"/>
    <property type="match status" value="1"/>
</dbReference>
<dbReference type="PANTHER" id="PTHR46819:SF1">
    <property type="entry name" value="EF-HAND CALCIUM-BINDING DOMAIN-CONTAINING PROTEIN 7"/>
    <property type="match status" value="1"/>
</dbReference>
<name>A0A7J7LYQ7_9MAGN</name>
<comment type="subcellular location">
    <subcellularLocation>
        <location evidence="1">Membrane</location>
    </subcellularLocation>
</comment>
<dbReference type="GO" id="GO:0007005">
    <property type="term" value="P:mitochondrion organization"/>
    <property type="evidence" value="ECO:0007669"/>
    <property type="project" value="InterPro"/>
</dbReference>
<dbReference type="InterPro" id="IPR013566">
    <property type="entry name" value="EF_hand_assoc_1"/>
</dbReference>
<keyword evidence="2" id="KW-0479">Metal-binding</keyword>
<evidence type="ECO:0000256" key="1">
    <source>
        <dbReference type="ARBA" id="ARBA00004370"/>
    </source>
</evidence>
<dbReference type="Gene3D" id="1.10.238.10">
    <property type="entry name" value="EF-hand"/>
    <property type="match status" value="2"/>
</dbReference>
<protein>
    <recommendedName>
        <fullName evidence="5">Mitochondrial Rho GTPase 1/3 EF hand associated type-1 domain-containing protein</fullName>
    </recommendedName>
</protein>
<evidence type="ECO:0000256" key="2">
    <source>
        <dbReference type="ARBA" id="ARBA00022723"/>
    </source>
</evidence>
<dbReference type="GO" id="GO:0005741">
    <property type="term" value="C:mitochondrial outer membrane"/>
    <property type="evidence" value="ECO:0007669"/>
    <property type="project" value="InterPro"/>
</dbReference>
<evidence type="ECO:0000313" key="7">
    <source>
        <dbReference type="Proteomes" id="UP000541444"/>
    </source>
</evidence>
<evidence type="ECO:0000313" key="6">
    <source>
        <dbReference type="EMBL" id="KAF6147722.1"/>
    </source>
</evidence>
<sequence>GLMAYYRTIRNPRVVMVGDEGTGKSSLIKTACDKTFPHKDNVPRIMAPTELHVNAVDIGGPAHGTLLPLTAIDTCLHTQESRHNLHRELKQAHIVIVTVSYDKPTSFDRLTSFWLPELQRLKVKAPVIVVACKLDLKGKTQVSLEQIIAPIMQRFLEIDICVDCSARNLTKITVAFFQACKLAAAPLGPLFDKETQTLRPRVVNAFKHIFMVCDRDQNGALSDAELVYLRVGISPALRVLKQGWTAHLWRILYHFGFDTNIILVHDQLPVLLKGAINQKFELTNEAIEYLKSTFSLFDLDKLEVLFFLFESLCLVGFERINLKQVLSFPFFLYSDIMFFSCLGWGLQPAELDKVFSTAPESPWDEVPYKNAGESTPLGSMSLDGFLSKWDLMTLLEPSKSLANLIYIGYRKDPASAFRITKRKGFDCKKEGAQRNVFQCFVFGPKNVGKSELLNAFLGRPFLGSYSSTIKERFAVKCVDYISGTKKTLVLREIPEDEVRHLVSNKESLAACDVAIFIHDSSEKSWNKATDLLIEVASHAKDSGLKVPCLIVTAKDDLDPCGTALKELTQASRQMGLRAPIPVSTKFGDLNDLFDIIVSTAEQPQLSIPVTEAWKISKTENLNDGFDRIKHSAEQPRLSTHPARSLNNSILGDIKNVFSKIISRIPKAKAWRDPGRYYVKLGDVVLDDPDHEKPHQC</sequence>
<proteinExistence type="predicted"/>
<dbReference type="PRINTS" id="PR00449">
    <property type="entry name" value="RASTRNSFRMNG"/>
</dbReference>
<dbReference type="GO" id="GO:0005509">
    <property type="term" value="F:calcium ion binding"/>
    <property type="evidence" value="ECO:0007669"/>
    <property type="project" value="InterPro"/>
</dbReference>
<dbReference type="InterPro" id="IPR018247">
    <property type="entry name" value="EF_Hand_1_Ca_BS"/>
</dbReference>
<dbReference type="PANTHER" id="PTHR46819">
    <property type="entry name" value="EF-HAND CALCIUM-BINDING DOMAIN-CONTAINING PROTEIN 7"/>
    <property type="match status" value="1"/>
</dbReference>
<evidence type="ECO:0000256" key="3">
    <source>
        <dbReference type="ARBA" id="ARBA00022737"/>
    </source>
</evidence>